<comment type="caution">
    <text evidence="2">The sequence shown here is derived from an EMBL/GenBank/DDBJ whole genome shotgun (WGS) entry which is preliminary data.</text>
</comment>
<feature type="transmembrane region" description="Helical" evidence="1">
    <location>
        <begin position="23"/>
        <end position="40"/>
    </location>
</feature>
<dbReference type="EMBL" id="JASPKY010000337">
    <property type="protein sequence ID" value="KAK9708039.1"/>
    <property type="molecule type" value="Genomic_DNA"/>
</dbReference>
<evidence type="ECO:0000313" key="3">
    <source>
        <dbReference type="Proteomes" id="UP001458880"/>
    </source>
</evidence>
<name>A0AAW1JVI5_POPJA</name>
<evidence type="ECO:0000313" key="2">
    <source>
        <dbReference type="EMBL" id="KAK9708039.1"/>
    </source>
</evidence>
<accession>A0AAW1JVI5</accession>
<keyword evidence="1" id="KW-0812">Transmembrane</keyword>
<dbReference type="PANTHER" id="PTHR45913">
    <property type="entry name" value="EPM2A-INTERACTING PROTEIN 1"/>
    <property type="match status" value="1"/>
</dbReference>
<keyword evidence="1" id="KW-0472">Membrane</keyword>
<proteinExistence type="predicted"/>
<dbReference type="Proteomes" id="UP001458880">
    <property type="component" value="Unassembled WGS sequence"/>
</dbReference>
<reference evidence="2 3" key="1">
    <citation type="journal article" date="2024" name="BMC Genomics">
        <title>De novo assembly and annotation of Popillia japonica's genome with initial clues to its potential as an invasive pest.</title>
        <authorList>
            <person name="Cucini C."/>
            <person name="Boschi S."/>
            <person name="Funari R."/>
            <person name="Cardaioli E."/>
            <person name="Iannotti N."/>
            <person name="Marturano G."/>
            <person name="Paoli F."/>
            <person name="Bruttini M."/>
            <person name="Carapelli A."/>
            <person name="Frati F."/>
            <person name="Nardi F."/>
        </authorList>
    </citation>
    <scope>NUCLEOTIDE SEQUENCE [LARGE SCALE GENOMIC DNA]</scope>
    <source>
        <strain evidence="2">DMR45628</strain>
    </source>
</reference>
<gene>
    <name evidence="2" type="ORF">QE152_g27464</name>
</gene>
<organism evidence="2 3">
    <name type="scientific">Popillia japonica</name>
    <name type="common">Japanese beetle</name>
    <dbReference type="NCBI Taxonomy" id="7064"/>
    <lineage>
        <taxon>Eukaryota</taxon>
        <taxon>Metazoa</taxon>
        <taxon>Ecdysozoa</taxon>
        <taxon>Arthropoda</taxon>
        <taxon>Hexapoda</taxon>
        <taxon>Insecta</taxon>
        <taxon>Pterygota</taxon>
        <taxon>Neoptera</taxon>
        <taxon>Endopterygota</taxon>
        <taxon>Coleoptera</taxon>
        <taxon>Polyphaga</taxon>
        <taxon>Scarabaeiformia</taxon>
        <taxon>Scarabaeidae</taxon>
        <taxon>Rutelinae</taxon>
        <taxon>Popillia</taxon>
    </lineage>
</organism>
<keyword evidence="3" id="KW-1185">Reference proteome</keyword>
<sequence>MCAILFIYCYCDTSSIFHIIIEMKRNFLVSIMAIIVFLAVRTQTTSKSKFAPDHMFQVCGKHLSSLLALVCESKYNTPSICMFCQDRKEELLGLLPLSGQTRGEDIANAVEKCLEDNKIDLHKIVSKATDGARSMTGKNIEKQRFFRAN</sequence>
<evidence type="ECO:0008006" key="4">
    <source>
        <dbReference type="Google" id="ProtNLM"/>
    </source>
</evidence>
<dbReference type="PANTHER" id="PTHR45913:SF5">
    <property type="entry name" value="GENERAL TRANSCRIPTION FACTOR II-I REPEAT DOMAIN-CONTAINING PROTEIN 2A-LIKE PROTEIN"/>
    <property type="match status" value="1"/>
</dbReference>
<evidence type="ECO:0000256" key="1">
    <source>
        <dbReference type="SAM" id="Phobius"/>
    </source>
</evidence>
<dbReference type="AlphaFoldDB" id="A0AAW1JVI5"/>
<protein>
    <recommendedName>
        <fullName evidence="4">DUF4371 domain-containing protein</fullName>
    </recommendedName>
</protein>
<keyword evidence="1" id="KW-1133">Transmembrane helix</keyword>